<organism evidence="3 4">
    <name type="scientific">Sungkyunkwania multivorans</name>
    <dbReference type="NCBI Taxonomy" id="1173618"/>
    <lineage>
        <taxon>Bacteria</taxon>
        <taxon>Pseudomonadati</taxon>
        <taxon>Bacteroidota</taxon>
        <taxon>Flavobacteriia</taxon>
        <taxon>Flavobacteriales</taxon>
        <taxon>Flavobacteriaceae</taxon>
        <taxon>Sungkyunkwania</taxon>
    </lineage>
</organism>
<gene>
    <name evidence="3" type="ORF">ACFQ1M_15445</name>
</gene>
<evidence type="ECO:0000313" key="3">
    <source>
        <dbReference type="EMBL" id="MFD0863610.1"/>
    </source>
</evidence>
<dbReference type="PANTHER" id="PTHR24637:SF428">
    <property type="entry name" value="SCAVENGER RECEPTOR CLASS A MEMBER 3"/>
    <property type="match status" value="1"/>
</dbReference>
<evidence type="ECO:0000256" key="1">
    <source>
        <dbReference type="SAM" id="MobiDB-lite"/>
    </source>
</evidence>
<feature type="non-terminal residue" evidence="3">
    <location>
        <position position="220"/>
    </location>
</feature>
<feature type="signal peptide" evidence="2">
    <location>
        <begin position="1"/>
        <end position="19"/>
    </location>
</feature>
<reference evidence="4" key="1">
    <citation type="journal article" date="2019" name="Int. J. Syst. Evol. Microbiol.">
        <title>The Global Catalogue of Microorganisms (GCM) 10K type strain sequencing project: providing services to taxonomists for standard genome sequencing and annotation.</title>
        <authorList>
            <consortium name="The Broad Institute Genomics Platform"/>
            <consortium name="The Broad Institute Genome Sequencing Center for Infectious Disease"/>
            <person name="Wu L."/>
            <person name="Ma J."/>
        </authorList>
    </citation>
    <scope>NUCLEOTIDE SEQUENCE [LARGE SCALE GENOMIC DNA]</scope>
    <source>
        <strain evidence="4">CCUG 62952</strain>
    </source>
</reference>
<name>A0ABW3D3I8_9FLAO</name>
<dbReference type="InterPro" id="IPR008160">
    <property type="entry name" value="Collagen"/>
</dbReference>
<keyword evidence="4" id="KW-1185">Reference proteome</keyword>
<evidence type="ECO:0008006" key="5">
    <source>
        <dbReference type="Google" id="ProtNLM"/>
    </source>
</evidence>
<accession>A0ABW3D3I8</accession>
<dbReference type="Pfam" id="PF01391">
    <property type="entry name" value="Collagen"/>
    <property type="match status" value="1"/>
</dbReference>
<dbReference type="PANTHER" id="PTHR24637">
    <property type="entry name" value="COLLAGEN"/>
    <property type="match status" value="1"/>
</dbReference>
<protein>
    <recommendedName>
        <fullName evidence="5">Collagen-like protein</fullName>
    </recommendedName>
</protein>
<proteinExistence type="predicted"/>
<sequence length="220" mass="21811">MKKLLLLLSFFLFSLMLSAQTFNYQAAIRDGSNDLVTNQAIGLQISINQGSATGTSVYQETHLTPSNDYGIISIEIGAGTIVSGNFNSIDWSTANYWLEISADITGGTSYSLLGASKLQAVPFAMYAASGTAGPQGPQGIQGPQGLQGVQGPAGPTGATGPQGIQGPAGAQGPTGAQGPVGPEGPQGPQGPAGANGIDGADGIDGTNGVDGADGIDGDSA</sequence>
<feature type="chain" id="PRO_5045182285" description="Collagen-like protein" evidence="2">
    <location>
        <begin position="20"/>
        <end position="220"/>
    </location>
</feature>
<comment type="caution">
    <text evidence="3">The sequence shown here is derived from an EMBL/GenBank/DDBJ whole genome shotgun (WGS) entry which is preliminary data.</text>
</comment>
<dbReference type="EMBL" id="JBHTJH010000017">
    <property type="protein sequence ID" value="MFD0863610.1"/>
    <property type="molecule type" value="Genomic_DNA"/>
</dbReference>
<feature type="compositionally biased region" description="Low complexity" evidence="1">
    <location>
        <begin position="134"/>
        <end position="180"/>
    </location>
</feature>
<dbReference type="Proteomes" id="UP001596978">
    <property type="component" value="Unassembled WGS sequence"/>
</dbReference>
<evidence type="ECO:0000313" key="4">
    <source>
        <dbReference type="Proteomes" id="UP001596978"/>
    </source>
</evidence>
<feature type="region of interest" description="Disordered" evidence="1">
    <location>
        <begin position="130"/>
        <end position="220"/>
    </location>
</feature>
<keyword evidence="2" id="KW-0732">Signal</keyword>
<feature type="compositionally biased region" description="Low complexity" evidence="1">
    <location>
        <begin position="189"/>
        <end position="207"/>
    </location>
</feature>
<evidence type="ECO:0000256" key="2">
    <source>
        <dbReference type="SAM" id="SignalP"/>
    </source>
</evidence>